<evidence type="ECO:0000313" key="4">
    <source>
        <dbReference type="EMBL" id="SDY56614.1"/>
    </source>
</evidence>
<dbReference type="Gene3D" id="1.10.10.10">
    <property type="entry name" value="Winged helix-like DNA-binding domain superfamily/Winged helix DNA-binding domain"/>
    <property type="match status" value="1"/>
</dbReference>
<dbReference type="Pfam" id="PF07848">
    <property type="entry name" value="PaaX"/>
    <property type="match status" value="1"/>
</dbReference>
<evidence type="ECO:0000259" key="3">
    <source>
        <dbReference type="Pfam" id="PF20803"/>
    </source>
</evidence>
<dbReference type="InterPro" id="IPR011965">
    <property type="entry name" value="PaaX_trns_reg"/>
</dbReference>
<feature type="domain" description="Transcriptional repressor PaaX-like C-terminal" evidence="2">
    <location>
        <begin position="214"/>
        <end position="302"/>
    </location>
</feature>
<evidence type="ECO:0000259" key="1">
    <source>
        <dbReference type="Pfam" id="PF07848"/>
    </source>
</evidence>
<evidence type="ECO:0000313" key="5">
    <source>
        <dbReference type="Proteomes" id="UP000198891"/>
    </source>
</evidence>
<dbReference type="Proteomes" id="UP000198891">
    <property type="component" value="Unassembled WGS sequence"/>
</dbReference>
<sequence>MRRLKTVVTFERCYGREVGVAGRRTGAVMGEILDDMDSRPGSITSLLRTVLGIYLRQLGGWIAVADLVSLMEALDVPAPRTRTALARVKKKSLVVPETRGKVAGYALVPDAAPMLARGDRRIYHPRNMGPESKWCAVSFSIPEENRHLRHQLRRRLHWIGCGTVSPALWICPAYLVDEVDEILQDLGVREHATVFITERPRVAGDLRDAVASWWDLDAIRAQHEEFLSDYSAEGLMADSAEVAPRDAFAIYIRSVDTWRIIPYIDPGLPDSLLPDDWPGDASNALVFRLRGRFSGLATEFVREVTGTAIDDPAGEASLALTVTD</sequence>
<dbReference type="InterPro" id="IPR012906">
    <property type="entry name" value="PaaX-like_N"/>
</dbReference>
<dbReference type="AlphaFoldDB" id="A0A1H3KY93"/>
<proteinExistence type="predicted"/>
<feature type="domain" description="Transcriptional repressor PaaX-like N-terminal" evidence="1">
    <location>
        <begin position="43"/>
        <end position="107"/>
    </location>
</feature>
<reference evidence="4 5" key="1">
    <citation type="submission" date="2016-10" db="EMBL/GenBank/DDBJ databases">
        <authorList>
            <person name="de Groot N.N."/>
        </authorList>
    </citation>
    <scope>NUCLEOTIDE SEQUENCE [LARGE SCALE GENOMIC DNA]</scope>
    <source>
        <strain evidence="4 5">CGMCC 4.3491</strain>
    </source>
</reference>
<dbReference type="EMBL" id="FNPZ01000001">
    <property type="protein sequence ID" value="SDY56614.1"/>
    <property type="molecule type" value="Genomic_DNA"/>
</dbReference>
<keyword evidence="5" id="KW-1185">Reference proteome</keyword>
<dbReference type="InterPro" id="IPR036388">
    <property type="entry name" value="WH-like_DNA-bd_sf"/>
</dbReference>
<gene>
    <name evidence="4" type="ORF">SAMN05216554_0730</name>
</gene>
<dbReference type="PIRSF" id="PIRSF020623">
    <property type="entry name" value="PaaX"/>
    <property type="match status" value="1"/>
</dbReference>
<dbReference type="Pfam" id="PF08223">
    <property type="entry name" value="PaaX_C"/>
    <property type="match status" value="1"/>
</dbReference>
<dbReference type="Gene3D" id="1.20.58.1460">
    <property type="match status" value="1"/>
</dbReference>
<name>A0A1H3KY93_9MICO</name>
<accession>A0A1H3KY93</accession>
<dbReference type="Pfam" id="PF20803">
    <property type="entry name" value="PaaX_M"/>
    <property type="match status" value="1"/>
</dbReference>
<feature type="domain" description="Transcriptional repressor PaaX-like central Cas2-like" evidence="3">
    <location>
        <begin position="132"/>
        <end position="200"/>
    </location>
</feature>
<dbReference type="InterPro" id="IPR048846">
    <property type="entry name" value="PaaX-like_central"/>
</dbReference>
<evidence type="ECO:0000259" key="2">
    <source>
        <dbReference type="Pfam" id="PF08223"/>
    </source>
</evidence>
<protein>
    <submittedName>
        <fullName evidence="4">Transcriptional regulator, PaaX family</fullName>
    </submittedName>
</protein>
<dbReference type="Gene3D" id="3.30.70.2650">
    <property type="match status" value="1"/>
</dbReference>
<dbReference type="GO" id="GO:0006351">
    <property type="term" value="P:DNA-templated transcription"/>
    <property type="evidence" value="ECO:0007669"/>
    <property type="project" value="InterPro"/>
</dbReference>
<organism evidence="4 5">
    <name type="scientific">Herbiconiux ginsengi</name>
    <dbReference type="NCBI Taxonomy" id="381665"/>
    <lineage>
        <taxon>Bacteria</taxon>
        <taxon>Bacillati</taxon>
        <taxon>Actinomycetota</taxon>
        <taxon>Actinomycetes</taxon>
        <taxon>Micrococcales</taxon>
        <taxon>Microbacteriaceae</taxon>
        <taxon>Herbiconiux</taxon>
    </lineage>
</organism>
<dbReference type="InterPro" id="IPR013225">
    <property type="entry name" value="PaaX_C"/>
</dbReference>
<dbReference type="PANTHER" id="PTHR30319">
    <property type="entry name" value="PHENYLACETIC ACID REGULATOR-RELATED TRANSCRIPTIONAL REPRESSOR"/>
    <property type="match status" value="1"/>
</dbReference>
<dbReference type="STRING" id="381665.SAMN05216554_0730"/>
<dbReference type="PANTHER" id="PTHR30319:SF1">
    <property type="entry name" value="TRANSCRIPTIONAL REPRESSOR PAAX"/>
    <property type="match status" value="1"/>
</dbReference>